<protein>
    <recommendedName>
        <fullName evidence="2">C2H2-type domain-containing protein</fullName>
    </recommendedName>
</protein>
<organism evidence="3 4">
    <name type="scientific">Euphydryas editha</name>
    <name type="common">Edith's checkerspot</name>
    <dbReference type="NCBI Taxonomy" id="104508"/>
    <lineage>
        <taxon>Eukaryota</taxon>
        <taxon>Metazoa</taxon>
        <taxon>Ecdysozoa</taxon>
        <taxon>Arthropoda</taxon>
        <taxon>Hexapoda</taxon>
        <taxon>Insecta</taxon>
        <taxon>Pterygota</taxon>
        <taxon>Neoptera</taxon>
        <taxon>Endopterygota</taxon>
        <taxon>Lepidoptera</taxon>
        <taxon>Glossata</taxon>
        <taxon>Ditrysia</taxon>
        <taxon>Papilionoidea</taxon>
        <taxon>Nymphalidae</taxon>
        <taxon>Nymphalinae</taxon>
        <taxon>Euphydryas</taxon>
    </lineage>
</organism>
<dbReference type="PROSITE" id="PS00028">
    <property type="entry name" value="ZINC_FINGER_C2H2_1"/>
    <property type="match status" value="1"/>
</dbReference>
<evidence type="ECO:0000259" key="2">
    <source>
        <dbReference type="PROSITE" id="PS50157"/>
    </source>
</evidence>
<evidence type="ECO:0000313" key="4">
    <source>
        <dbReference type="Proteomes" id="UP001153954"/>
    </source>
</evidence>
<dbReference type="Proteomes" id="UP001153954">
    <property type="component" value="Unassembled WGS sequence"/>
</dbReference>
<proteinExistence type="predicted"/>
<gene>
    <name evidence="3" type="ORF">EEDITHA_LOCUS5173</name>
</gene>
<dbReference type="EMBL" id="CAKOGL010000008">
    <property type="protein sequence ID" value="CAH2089081.1"/>
    <property type="molecule type" value="Genomic_DNA"/>
</dbReference>
<dbReference type="GO" id="GO:0008270">
    <property type="term" value="F:zinc ion binding"/>
    <property type="evidence" value="ECO:0007669"/>
    <property type="project" value="UniProtKB-KW"/>
</dbReference>
<keyword evidence="1" id="KW-0862">Zinc</keyword>
<sequence length="734" mass="86352">MEQFVNKNSFRNLRESESNEFHLDSHIIELNDLNQRVTHSDCVTSSVKNNSIDNIIHSYNTTIKGNKYYLNRYIGNHALFATNLEYTHSVQSYVTKYKENESKCNSETKQNNNNKIDNEIMNNEYRNKFTYNMYDKVHKLPRDEERLTSNEKMFHDKTTYCRPVINYYNEEFIYKTMERNARLKRLVRKLAIARQRERETVSWNNFINDIKNKHGINPEKSSPVDESEGYITPEIINDYYNTKFSCVQSRPCKHLLQEFYGINDECQSDCTYYPQFNEDNVRHDLRKYLPHERNPYCYPTSSQGRLIIMERERRLKRSLRNWPYNLSDKNVNITSEIDKKYDGAANTKTRIKNSIHKFNISHNRTTSFDRQASVQADIKYYPNLNSTTHQDKATYKIDDSIDSKNETYKKVETLQETYQEPKNYLKKISLINIDTKLETLIESINTFIDEIKSNKLKRKKFKEDCLKCKNNNNCQNTNLFISDSINKLKTVKIIDKADNSENTFYVSNLNKNQWSSKINELFQEENVHSSKSLQINNMCTNKPCSVQISFEIPTKDCSTEVTRSLSKQNTSSDNKDSCIEEISTPGYMPLQRMTIAVNTDPLSFLGLLQISTDTFKRLLSYVPNFDYYSYLSLLQFPVSQRKIEPHYVCNICGADFNKPSKLSDHIRDHNLGKTKDCCVCRHVLDTTRKISGLFRCRYCGQLFARAYCCELHQESCARRLGRRHDVSSSLMMLR</sequence>
<accession>A0AAU9TQC9</accession>
<dbReference type="PROSITE" id="PS50157">
    <property type="entry name" value="ZINC_FINGER_C2H2_2"/>
    <property type="match status" value="1"/>
</dbReference>
<keyword evidence="1" id="KW-0479">Metal-binding</keyword>
<dbReference type="AlphaFoldDB" id="A0AAU9TQC9"/>
<dbReference type="InterPro" id="IPR013087">
    <property type="entry name" value="Znf_C2H2_type"/>
</dbReference>
<keyword evidence="1" id="KW-0863">Zinc-finger</keyword>
<reference evidence="3" key="1">
    <citation type="submission" date="2022-03" db="EMBL/GenBank/DDBJ databases">
        <authorList>
            <person name="Tunstrom K."/>
        </authorList>
    </citation>
    <scope>NUCLEOTIDE SEQUENCE</scope>
</reference>
<comment type="caution">
    <text evidence="3">The sequence shown here is derived from an EMBL/GenBank/DDBJ whole genome shotgun (WGS) entry which is preliminary data.</text>
</comment>
<name>A0AAU9TQC9_EUPED</name>
<evidence type="ECO:0000256" key="1">
    <source>
        <dbReference type="PROSITE-ProRule" id="PRU00042"/>
    </source>
</evidence>
<evidence type="ECO:0000313" key="3">
    <source>
        <dbReference type="EMBL" id="CAH2089081.1"/>
    </source>
</evidence>
<feature type="domain" description="C2H2-type" evidence="2">
    <location>
        <begin position="647"/>
        <end position="674"/>
    </location>
</feature>
<keyword evidence="4" id="KW-1185">Reference proteome</keyword>
<dbReference type="InterPro" id="IPR036236">
    <property type="entry name" value="Znf_C2H2_sf"/>
</dbReference>
<dbReference type="SUPFAM" id="SSF57667">
    <property type="entry name" value="beta-beta-alpha zinc fingers"/>
    <property type="match status" value="1"/>
</dbReference>